<dbReference type="Gene3D" id="1.10.10.10">
    <property type="entry name" value="Winged helix-like DNA-binding domain superfamily/Winged helix DNA-binding domain"/>
    <property type="match status" value="1"/>
</dbReference>
<dbReference type="EMBL" id="BAABAS010000004">
    <property type="protein sequence ID" value="GAA4225995.1"/>
    <property type="molecule type" value="Genomic_DNA"/>
</dbReference>
<evidence type="ECO:0000259" key="2">
    <source>
        <dbReference type="SMART" id="SM00843"/>
    </source>
</evidence>
<dbReference type="InterPro" id="IPR036390">
    <property type="entry name" value="WH_DNA-bd_sf"/>
</dbReference>
<dbReference type="Proteomes" id="UP001501710">
    <property type="component" value="Unassembled WGS sequence"/>
</dbReference>
<organism evidence="3 4">
    <name type="scientific">Actinomadura meridiana</name>
    <dbReference type="NCBI Taxonomy" id="559626"/>
    <lineage>
        <taxon>Bacteria</taxon>
        <taxon>Bacillati</taxon>
        <taxon>Actinomycetota</taxon>
        <taxon>Actinomycetes</taxon>
        <taxon>Streptosporangiales</taxon>
        <taxon>Thermomonosporaceae</taxon>
        <taxon>Actinomadura</taxon>
    </lineage>
</organism>
<dbReference type="SUPFAM" id="SSF46785">
    <property type="entry name" value="Winged helix' DNA-binding domain"/>
    <property type="match status" value="1"/>
</dbReference>
<gene>
    <name evidence="3" type="ORF">GCM10022254_09430</name>
</gene>
<comment type="caution">
    <text evidence="3">The sequence shown here is derived from an EMBL/GenBank/DDBJ whole genome shotgun (WGS) entry which is preliminary data.</text>
</comment>
<keyword evidence="1" id="KW-0175">Coiled coil</keyword>
<evidence type="ECO:0000313" key="3">
    <source>
        <dbReference type="EMBL" id="GAA4225995.1"/>
    </source>
</evidence>
<dbReference type="InterPro" id="IPR036388">
    <property type="entry name" value="WH-like_DNA-bd_sf"/>
</dbReference>
<dbReference type="RefSeq" id="WP_344890268.1">
    <property type="nucleotide sequence ID" value="NZ_BAABAS010000004.1"/>
</dbReference>
<evidence type="ECO:0000256" key="1">
    <source>
        <dbReference type="SAM" id="Coils"/>
    </source>
</evidence>
<accession>A0ABP8BTZ6</accession>
<dbReference type="Pfam" id="PF09397">
    <property type="entry name" value="FtsK_gamma"/>
    <property type="match status" value="1"/>
</dbReference>
<dbReference type="InterPro" id="IPR018541">
    <property type="entry name" value="Ftsk_gamma"/>
</dbReference>
<feature type="domain" description="FtsK gamma" evidence="2">
    <location>
        <begin position="99"/>
        <end position="166"/>
    </location>
</feature>
<sequence length="258" mass="27739">MPDATDRLAEITANIDGYIETKATEIATARITAAEDAAEEKVTSLMARHAAEVQRLEDLIAELRRQVKAFDKHLEGCPGTKGRKARTKAPRPGVVDLSVGHDRGLLLDAARAVIDGQRADTTHVQRKVRVGFVKAGRLLELLEQYAVIGPAPATKSGKRPVLVSASDKDVVLLRLGEEADVAGTARADIAAAAAAQLRDPVNCLHHNRAIANLLEGTTRRHNPWHDDCDECLWCGEPWPCPDLRDAAALAAVILGGLP</sequence>
<dbReference type="SMART" id="SM00843">
    <property type="entry name" value="Ftsk_gamma"/>
    <property type="match status" value="1"/>
</dbReference>
<name>A0ABP8BTZ6_9ACTN</name>
<evidence type="ECO:0000313" key="4">
    <source>
        <dbReference type="Proteomes" id="UP001501710"/>
    </source>
</evidence>
<feature type="coiled-coil region" evidence="1">
    <location>
        <begin position="46"/>
        <end position="73"/>
    </location>
</feature>
<protein>
    <recommendedName>
        <fullName evidence="2">FtsK gamma domain-containing protein</fullName>
    </recommendedName>
</protein>
<keyword evidence="4" id="KW-1185">Reference proteome</keyword>
<proteinExistence type="predicted"/>
<reference evidence="4" key="1">
    <citation type="journal article" date="2019" name="Int. J. Syst. Evol. Microbiol.">
        <title>The Global Catalogue of Microorganisms (GCM) 10K type strain sequencing project: providing services to taxonomists for standard genome sequencing and annotation.</title>
        <authorList>
            <consortium name="The Broad Institute Genomics Platform"/>
            <consortium name="The Broad Institute Genome Sequencing Center for Infectious Disease"/>
            <person name="Wu L."/>
            <person name="Ma J."/>
        </authorList>
    </citation>
    <scope>NUCLEOTIDE SEQUENCE [LARGE SCALE GENOMIC DNA]</scope>
    <source>
        <strain evidence="4">JCM 17440</strain>
    </source>
</reference>